<sequence length="117" mass="12272">MRKIMMLLVITAFGAFLFVNQPVLAASYESDVGLTFEGYEPTTNKPGDNTNSGGETPTPTDTNTPSGGTDTGQNNGTGALPETGDTASVSPIIFGAGFVLLGIYLLFRKAKRGRTHV</sequence>
<dbReference type="InterPro" id="IPR019931">
    <property type="entry name" value="LPXTG_anchor"/>
</dbReference>
<dbReference type="EMBL" id="CP011102">
    <property type="protein sequence ID" value="AQY52318.1"/>
    <property type="molecule type" value="Genomic_DNA"/>
</dbReference>
<feature type="domain" description="Gram-positive cocci surface proteins LPxTG" evidence="9">
    <location>
        <begin position="73"/>
        <end position="111"/>
    </location>
</feature>
<proteinExistence type="predicted"/>
<keyword evidence="11" id="KW-1185">Reference proteome</keyword>
<feature type="compositionally biased region" description="Low complexity" evidence="6">
    <location>
        <begin position="67"/>
        <end position="78"/>
    </location>
</feature>
<evidence type="ECO:0000256" key="8">
    <source>
        <dbReference type="SAM" id="SignalP"/>
    </source>
</evidence>
<evidence type="ECO:0000256" key="7">
    <source>
        <dbReference type="SAM" id="Phobius"/>
    </source>
</evidence>
<dbReference type="Pfam" id="PF00746">
    <property type="entry name" value="Gram_pos_anchor"/>
    <property type="match status" value="1"/>
</dbReference>
<evidence type="ECO:0000259" key="9">
    <source>
        <dbReference type="Pfam" id="PF00746"/>
    </source>
</evidence>
<keyword evidence="5" id="KW-0572">Peptidoglycan-anchor</keyword>
<dbReference type="KEGG" id="lwi:UE46_15725"/>
<keyword evidence="4 8" id="KW-0732">Signal</keyword>
<reference evidence="11" key="1">
    <citation type="submission" date="2015-03" db="EMBL/GenBank/DDBJ databases">
        <authorList>
            <person name="Ferrari E."/>
            <person name="Walter M.C."/>
            <person name="Huptas C."/>
            <person name="Scherer S."/>
            <person name="Mueller-Herbst S."/>
        </authorList>
    </citation>
    <scope>NUCLEOTIDE SEQUENCE [LARGE SCALE GENOMIC DNA]</scope>
    <source>
        <strain evidence="11">LWP01</strain>
    </source>
</reference>
<keyword evidence="7" id="KW-1133">Transmembrane helix</keyword>
<feature type="region of interest" description="Disordered" evidence="6">
    <location>
        <begin position="36"/>
        <end position="83"/>
    </location>
</feature>
<dbReference type="RefSeq" id="WP_036061380.1">
    <property type="nucleotide sequence ID" value="NZ_CP011102.1"/>
</dbReference>
<evidence type="ECO:0000256" key="1">
    <source>
        <dbReference type="ARBA" id="ARBA00004168"/>
    </source>
</evidence>
<evidence type="ECO:0000256" key="4">
    <source>
        <dbReference type="ARBA" id="ARBA00022729"/>
    </source>
</evidence>
<evidence type="ECO:0000313" key="10">
    <source>
        <dbReference type="EMBL" id="AQY52318.1"/>
    </source>
</evidence>
<keyword evidence="7" id="KW-0812">Transmembrane</keyword>
<evidence type="ECO:0000313" key="11">
    <source>
        <dbReference type="Proteomes" id="UP000223060"/>
    </source>
</evidence>
<name>A0A1S7FY27_9LIST</name>
<dbReference type="NCBIfam" id="TIGR01167">
    <property type="entry name" value="LPXTG_anchor"/>
    <property type="match status" value="1"/>
</dbReference>
<keyword evidence="3" id="KW-0964">Secreted</keyword>
<evidence type="ECO:0000256" key="5">
    <source>
        <dbReference type="ARBA" id="ARBA00023088"/>
    </source>
</evidence>
<accession>A0A1S7FY27</accession>
<keyword evidence="7" id="KW-0472">Membrane</keyword>
<evidence type="ECO:0000256" key="3">
    <source>
        <dbReference type="ARBA" id="ARBA00022525"/>
    </source>
</evidence>
<keyword evidence="2" id="KW-0134">Cell wall</keyword>
<feature type="transmembrane region" description="Helical" evidence="7">
    <location>
        <begin position="89"/>
        <end position="107"/>
    </location>
</feature>
<feature type="signal peptide" evidence="8">
    <location>
        <begin position="1"/>
        <end position="25"/>
    </location>
</feature>
<feature type="chain" id="PRO_5010561130" description="Gram-positive cocci surface proteins LPxTG domain-containing protein" evidence="8">
    <location>
        <begin position="26"/>
        <end position="117"/>
    </location>
</feature>
<evidence type="ECO:0000256" key="6">
    <source>
        <dbReference type="SAM" id="MobiDB-lite"/>
    </source>
</evidence>
<gene>
    <name evidence="10" type="ORF">UE46_15725</name>
</gene>
<organism evidence="10 11">
    <name type="scientific">Listeria weihenstephanensis</name>
    <dbReference type="NCBI Taxonomy" id="1006155"/>
    <lineage>
        <taxon>Bacteria</taxon>
        <taxon>Bacillati</taxon>
        <taxon>Bacillota</taxon>
        <taxon>Bacilli</taxon>
        <taxon>Bacillales</taxon>
        <taxon>Listeriaceae</taxon>
        <taxon>Listeria</taxon>
    </lineage>
</organism>
<comment type="subcellular location">
    <subcellularLocation>
        <location evidence="1">Secreted</location>
        <location evidence="1">Cell wall</location>
        <topology evidence="1">Peptidoglycan-anchor</topology>
    </subcellularLocation>
</comment>
<dbReference type="Proteomes" id="UP000223060">
    <property type="component" value="Chromosome"/>
</dbReference>
<dbReference type="AlphaFoldDB" id="A0A1S7FY27"/>
<feature type="compositionally biased region" description="Polar residues" evidence="6">
    <location>
        <begin position="41"/>
        <end position="66"/>
    </location>
</feature>
<protein>
    <recommendedName>
        <fullName evidence="9">Gram-positive cocci surface proteins LPxTG domain-containing protein</fullName>
    </recommendedName>
</protein>
<evidence type="ECO:0000256" key="2">
    <source>
        <dbReference type="ARBA" id="ARBA00022512"/>
    </source>
</evidence>